<feature type="domain" description="DUF4349" evidence="4">
    <location>
        <begin position="61"/>
        <end position="273"/>
    </location>
</feature>
<reference evidence="5 6" key="1">
    <citation type="submission" date="2016-04" db="EMBL/GenBank/DDBJ databases">
        <title>Draft genome sequence of Aeribacillus pallidus 8m3 from petroleum reservoir.</title>
        <authorList>
            <person name="Poltaraus A.B."/>
            <person name="Nazina T.N."/>
            <person name="Tourova T.P."/>
            <person name="Malakho S.M."/>
            <person name="Korshunova A.V."/>
            <person name="Sokolova D.S."/>
        </authorList>
    </citation>
    <scope>NUCLEOTIDE SEQUENCE [LARGE SCALE GENOMIC DNA]</scope>
    <source>
        <strain evidence="5 6">8m3</strain>
    </source>
</reference>
<protein>
    <recommendedName>
        <fullName evidence="4">DUF4349 domain-containing protein</fullName>
    </recommendedName>
</protein>
<keyword evidence="6" id="KW-1185">Reference proteome</keyword>
<organism evidence="5 6">
    <name type="scientific">Aeribacillus pallidus</name>
    <dbReference type="NCBI Taxonomy" id="33936"/>
    <lineage>
        <taxon>Bacteria</taxon>
        <taxon>Bacillati</taxon>
        <taxon>Bacillota</taxon>
        <taxon>Bacilli</taxon>
        <taxon>Bacillales</taxon>
        <taxon>Bacillaceae</taxon>
        <taxon>Aeribacillus</taxon>
    </lineage>
</organism>
<name>A0A161XZ82_9BACI</name>
<keyword evidence="3" id="KW-0732">Signal</keyword>
<sequence>MKKVLIGLLLLFLAACSNSEQKSSVESAKMDQTMIEKKIEKKGEMETVEAKSAASTYSNERKVMYTANITAEVVSYDETIANLTKKAKSRGGYIIQSNAVEQNGKIEAYVTFRIPQNELQRFIEEVKKASKSVKSEQMTGEDQTEEYVDLNSRLKSKQAVEARLLKFMESAEKTEDLLKISEDLAAVQEEIEQLKGRIKYIENRTDYATVELQLTEIKSHENFSKDFNTWEKTKEQFLTSIHWIVQAASWIVVLVVGNLPIVLLALIIFFFVYRTFKKKQEKTE</sequence>
<feature type="transmembrane region" description="Helical" evidence="2">
    <location>
        <begin position="247"/>
        <end position="273"/>
    </location>
</feature>
<dbReference type="Pfam" id="PF14257">
    <property type="entry name" value="DUF4349"/>
    <property type="match status" value="1"/>
</dbReference>
<keyword evidence="2" id="KW-1133">Transmembrane helix</keyword>
<evidence type="ECO:0000259" key="4">
    <source>
        <dbReference type="Pfam" id="PF14257"/>
    </source>
</evidence>
<dbReference type="InterPro" id="IPR025645">
    <property type="entry name" value="DUF4349"/>
</dbReference>
<evidence type="ECO:0000256" key="3">
    <source>
        <dbReference type="SAM" id="SignalP"/>
    </source>
</evidence>
<accession>A0A161XZ82</accession>
<keyword evidence="2" id="KW-0472">Membrane</keyword>
<dbReference type="OrthoDB" id="5381491at2"/>
<keyword evidence="1" id="KW-0175">Coiled coil</keyword>
<dbReference type="AlphaFoldDB" id="A0A161XZ82"/>
<dbReference type="PROSITE" id="PS51257">
    <property type="entry name" value="PROKAR_LIPOPROTEIN"/>
    <property type="match status" value="1"/>
</dbReference>
<evidence type="ECO:0000256" key="1">
    <source>
        <dbReference type="SAM" id="Coils"/>
    </source>
</evidence>
<comment type="caution">
    <text evidence="5">The sequence shown here is derived from an EMBL/GenBank/DDBJ whole genome shotgun (WGS) entry which is preliminary data.</text>
</comment>
<keyword evidence="2" id="KW-0812">Transmembrane</keyword>
<dbReference type="EMBL" id="LWBR01000079">
    <property type="protein sequence ID" value="KZN94602.1"/>
    <property type="molecule type" value="Genomic_DNA"/>
</dbReference>
<evidence type="ECO:0000256" key="2">
    <source>
        <dbReference type="SAM" id="Phobius"/>
    </source>
</evidence>
<dbReference type="STRING" id="33936.AZI98_18025"/>
<feature type="chain" id="PRO_5038397053" description="DUF4349 domain-containing protein" evidence="3">
    <location>
        <begin position="20"/>
        <end position="284"/>
    </location>
</feature>
<feature type="signal peptide" evidence="3">
    <location>
        <begin position="1"/>
        <end position="19"/>
    </location>
</feature>
<evidence type="ECO:0000313" key="6">
    <source>
        <dbReference type="Proteomes" id="UP000076476"/>
    </source>
</evidence>
<feature type="coiled-coil region" evidence="1">
    <location>
        <begin position="177"/>
        <end position="204"/>
    </location>
</feature>
<evidence type="ECO:0000313" key="5">
    <source>
        <dbReference type="EMBL" id="KZN94602.1"/>
    </source>
</evidence>
<gene>
    <name evidence="5" type="ORF">AZI98_18025</name>
</gene>
<proteinExistence type="predicted"/>
<dbReference type="RefSeq" id="WP_063389629.1">
    <property type="nucleotide sequence ID" value="NZ_LWBR01000079.1"/>
</dbReference>
<dbReference type="Proteomes" id="UP000076476">
    <property type="component" value="Unassembled WGS sequence"/>
</dbReference>